<comment type="caution">
    <text evidence="1">The sequence shown here is derived from an EMBL/GenBank/DDBJ whole genome shotgun (WGS) entry which is preliminary data.</text>
</comment>
<reference evidence="1 2" key="1">
    <citation type="submission" date="2023-11" db="EMBL/GenBank/DDBJ databases">
        <title>Draft genome sequence and annotation of the polyextremotolerant black yeast-like fungus Aureobasidium pullulans NRRL 62042.</title>
        <authorList>
            <person name="Dielentheis-Frenken M.R.E."/>
            <person name="Wibberg D."/>
            <person name="Blank L.M."/>
            <person name="Tiso T."/>
        </authorList>
    </citation>
    <scope>NUCLEOTIDE SEQUENCE [LARGE SCALE GENOMIC DNA]</scope>
    <source>
        <strain evidence="1 2">NRRL 62042</strain>
    </source>
</reference>
<protein>
    <submittedName>
        <fullName evidence="1">Uncharacterized protein</fullName>
    </submittedName>
</protein>
<evidence type="ECO:0000313" key="1">
    <source>
        <dbReference type="EMBL" id="KAK6004808.1"/>
    </source>
</evidence>
<sequence length="178" mass="20392">MYQPVEPPIERYLERGQDSHFDDSLIRVYFLNPVTSVEAASTCQRAHDTYARDILGCPSSEIEAPDLFKIYDSERNTFHSLAECWKDFMIFLQSTYSDQNFPKSPTEFPLGFVVLTASDSQRATLVCCFKEDEDWHVGSCLIPIDAELGMQAQAMKYSEDEFPNFARQYDNDLPGEIS</sequence>
<dbReference type="EMBL" id="JASGXD010000007">
    <property type="protein sequence ID" value="KAK6004808.1"/>
    <property type="molecule type" value="Genomic_DNA"/>
</dbReference>
<accession>A0ABR0TK56</accession>
<dbReference type="Proteomes" id="UP001341245">
    <property type="component" value="Unassembled WGS sequence"/>
</dbReference>
<evidence type="ECO:0000313" key="2">
    <source>
        <dbReference type="Proteomes" id="UP001341245"/>
    </source>
</evidence>
<name>A0ABR0TK56_AURPU</name>
<keyword evidence="2" id="KW-1185">Reference proteome</keyword>
<gene>
    <name evidence="1" type="ORF">QM012_008670</name>
</gene>
<proteinExistence type="predicted"/>
<organism evidence="1 2">
    <name type="scientific">Aureobasidium pullulans</name>
    <name type="common">Black yeast</name>
    <name type="synonym">Pullularia pullulans</name>
    <dbReference type="NCBI Taxonomy" id="5580"/>
    <lineage>
        <taxon>Eukaryota</taxon>
        <taxon>Fungi</taxon>
        <taxon>Dikarya</taxon>
        <taxon>Ascomycota</taxon>
        <taxon>Pezizomycotina</taxon>
        <taxon>Dothideomycetes</taxon>
        <taxon>Dothideomycetidae</taxon>
        <taxon>Dothideales</taxon>
        <taxon>Saccotheciaceae</taxon>
        <taxon>Aureobasidium</taxon>
    </lineage>
</organism>